<reference evidence="3" key="1">
    <citation type="submission" date="2013-10" db="EMBL/GenBank/DDBJ databases">
        <authorList>
            <person name="Schartl M."/>
            <person name="Warren W."/>
        </authorList>
    </citation>
    <scope>NUCLEOTIDE SEQUENCE [LARGE SCALE GENOMIC DNA]</scope>
    <source>
        <strain evidence="3">female</strain>
    </source>
</reference>
<organism evidence="2 3">
    <name type="scientific">Poecilia formosa</name>
    <name type="common">Amazon molly</name>
    <name type="synonym">Limia formosa</name>
    <dbReference type="NCBI Taxonomy" id="48698"/>
    <lineage>
        <taxon>Eukaryota</taxon>
        <taxon>Metazoa</taxon>
        <taxon>Chordata</taxon>
        <taxon>Craniata</taxon>
        <taxon>Vertebrata</taxon>
        <taxon>Euteleostomi</taxon>
        <taxon>Actinopterygii</taxon>
        <taxon>Neopterygii</taxon>
        <taxon>Teleostei</taxon>
        <taxon>Neoteleostei</taxon>
        <taxon>Acanthomorphata</taxon>
        <taxon>Ovalentaria</taxon>
        <taxon>Atherinomorphae</taxon>
        <taxon>Cyprinodontiformes</taxon>
        <taxon>Poeciliidae</taxon>
        <taxon>Poeciliinae</taxon>
        <taxon>Poecilia</taxon>
    </lineage>
</organism>
<feature type="region of interest" description="Disordered" evidence="1">
    <location>
        <begin position="56"/>
        <end position="100"/>
    </location>
</feature>
<dbReference type="OMA" id="CPACTSM"/>
<reference evidence="2" key="2">
    <citation type="submission" date="2025-08" db="UniProtKB">
        <authorList>
            <consortium name="Ensembl"/>
        </authorList>
    </citation>
    <scope>IDENTIFICATION</scope>
</reference>
<reference evidence="2" key="3">
    <citation type="submission" date="2025-09" db="UniProtKB">
        <authorList>
            <consortium name="Ensembl"/>
        </authorList>
    </citation>
    <scope>IDENTIFICATION</scope>
</reference>
<protein>
    <submittedName>
        <fullName evidence="2">Uncharacterized protein</fullName>
    </submittedName>
</protein>
<dbReference type="EMBL" id="AYCK01014255">
    <property type="status" value="NOT_ANNOTATED_CDS"/>
    <property type="molecule type" value="Genomic_DNA"/>
</dbReference>
<dbReference type="Ensembl" id="ENSPFOT00000021937.1">
    <property type="protein sequence ID" value="ENSPFOP00000021912.1"/>
    <property type="gene ID" value="ENSPFOG00000022710.1"/>
</dbReference>
<feature type="compositionally biased region" description="Basic residues" evidence="1">
    <location>
        <begin position="85"/>
        <end position="100"/>
    </location>
</feature>
<evidence type="ECO:0000313" key="2">
    <source>
        <dbReference type="Ensembl" id="ENSPFOP00000021912.1"/>
    </source>
</evidence>
<accession>A0A096LRX1</accession>
<evidence type="ECO:0000256" key="1">
    <source>
        <dbReference type="SAM" id="MobiDB-lite"/>
    </source>
</evidence>
<dbReference type="eggNOG" id="ENOG502SWTU">
    <property type="taxonomic scope" value="Eukaryota"/>
</dbReference>
<dbReference type="Proteomes" id="UP000028760">
    <property type="component" value="Unassembled WGS sequence"/>
</dbReference>
<name>A0A096LRX1_POEFO</name>
<keyword evidence="3" id="KW-1185">Reference proteome</keyword>
<sequence length="100" mass="10889">MRERCLTLRARMRTSSPLAGRAAGTPCTTSCRVPPILTGESCPLPCLCPSCTSTLEEETKKTPRTATAPLPQPSETQRRGTAKLPRPRSTRRRAAGRIKV</sequence>
<evidence type="ECO:0000313" key="3">
    <source>
        <dbReference type="Proteomes" id="UP000028760"/>
    </source>
</evidence>
<dbReference type="AlphaFoldDB" id="A0A096LRX1"/>
<proteinExistence type="predicted"/>